<evidence type="ECO:0000313" key="1">
    <source>
        <dbReference type="Proteomes" id="UP000887565"/>
    </source>
</evidence>
<dbReference type="WBParaSite" id="nRc.2.0.1.t03518-RA">
    <property type="protein sequence ID" value="nRc.2.0.1.t03518-RA"/>
    <property type="gene ID" value="nRc.2.0.1.g03518"/>
</dbReference>
<protein>
    <submittedName>
        <fullName evidence="2">Uncharacterized protein</fullName>
    </submittedName>
</protein>
<evidence type="ECO:0000313" key="2">
    <source>
        <dbReference type="WBParaSite" id="nRc.2.0.1.t03518-RA"/>
    </source>
</evidence>
<name>A0A915HNJ8_ROMCU</name>
<dbReference type="Proteomes" id="UP000887565">
    <property type="component" value="Unplaced"/>
</dbReference>
<dbReference type="AlphaFoldDB" id="A0A915HNJ8"/>
<keyword evidence="1" id="KW-1185">Reference proteome</keyword>
<reference evidence="2" key="1">
    <citation type="submission" date="2022-11" db="UniProtKB">
        <authorList>
            <consortium name="WormBaseParasite"/>
        </authorList>
    </citation>
    <scope>IDENTIFICATION</scope>
</reference>
<sequence>MDPLRLNVPNTSGMMTSAALPFGIAPGLMAVPGMPQATSMWPRPMVAFTGMHMQPTMPVMPMQTQHRPAMPSSAVISSAPSASGSVQVSLDKPKFGISYLYDHFLKRV</sequence>
<proteinExistence type="predicted"/>
<accession>A0A915HNJ8</accession>
<organism evidence="1 2">
    <name type="scientific">Romanomermis culicivorax</name>
    <name type="common">Nematode worm</name>
    <dbReference type="NCBI Taxonomy" id="13658"/>
    <lineage>
        <taxon>Eukaryota</taxon>
        <taxon>Metazoa</taxon>
        <taxon>Ecdysozoa</taxon>
        <taxon>Nematoda</taxon>
        <taxon>Enoplea</taxon>
        <taxon>Dorylaimia</taxon>
        <taxon>Mermithida</taxon>
        <taxon>Mermithoidea</taxon>
        <taxon>Mermithidae</taxon>
        <taxon>Romanomermis</taxon>
    </lineage>
</organism>